<dbReference type="SMART" id="SM00388">
    <property type="entry name" value="HisKA"/>
    <property type="match status" value="1"/>
</dbReference>
<dbReference type="InterPro" id="IPR050351">
    <property type="entry name" value="BphY/WalK/GraS-like"/>
</dbReference>
<dbReference type="Gene3D" id="3.30.565.10">
    <property type="entry name" value="Histidine kinase-like ATPase, C-terminal domain"/>
    <property type="match status" value="1"/>
</dbReference>
<feature type="domain" description="Histidine kinase" evidence="9">
    <location>
        <begin position="87"/>
        <end position="296"/>
    </location>
</feature>
<keyword evidence="4" id="KW-0597">Phosphoprotein</keyword>
<keyword evidence="11" id="KW-1185">Reference proteome</keyword>
<dbReference type="RefSeq" id="WP_092653779.1">
    <property type="nucleotide sequence ID" value="NZ_FOHA01000021.1"/>
</dbReference>
<name>A0A1H9U4W9_9LACT</name>
<dbReference type="InterPro" id="IPR005467">
    <property type="entry name" value="His_kinase_dom"/>
</dbReference>
<evidence type="ECO:0000256" key="7">
    <source>
        <dbReference type="ARBA" id="ARBA00023012"/>
    </source>
</evidence>
<dbReference type="AlphaFoldDB" id="A0A1H9U4W9"/>
<dbReference type="PANTHER" id="PTHR45453">
    <property type="entry name" value="PHOSPHATE REGULON SENSOR PROTEIN PHOR"/>
    <property type="match status" value="1"/>
</dbReference>
<dbReference type="InterPro" id="IPR003594">
    <property type="entry name" value="HATPase_dom"/>
</dbReference>
<dbReference type="GO" id="GO:0016036">
    <property type="term" value="P:cellular response to phosphate starvation"/>
    <property type="evidence" value="ECO:0007669"/>
    <property type="project" value="TreeGrafter"/>
</dbReference>
<evidence type="ECO:0000256" key="8">
    <source>
        <dbReference type="SAM" id="Phobius"/>
    </source>
</evidence>
<feature type="transmembrane region" description="Helical" evidence="8">
    <location>
        <begin position="6"/>
        <end position="25"/>
    </location>
</feature>
<dbReference type="GO" id="GO:0004721">
    <property type="term" value="F:phosphoprotein phosphatase activity"/>
    <property type="evidence" value="ECO:0007669"/>
    <property type="project" value="TreeGrafter"/>
</dbReference>
<dbReference type="PRINTS" id="PR01780">
    <property type="entry name" value="LANTIREGPROT"/>
</dbReference>
<dbReference type="Pfam" id="PF00512">
    <property type="entry name" value="HisKA"/>
    <property type="match status" value="1"/>
</dbReference>
<protein>
    <recommendedName>
        <fullName evidence="3">histidine kinase</fullName>
        <ecNumber evidence="3">2.7.13.3</ecNumber>
    </recommendedName>
</protein>
<evidence type="ECO:0000256" key="6">
    <source>
        <dbReference type="ARBA" id="ARBA00022777"/>
    </source>
</evidence>
<keyword evidence="6 10" id="KW-0418">Kinase</keyword>
<dbReference type="Pfam" id="PF02518">
    <property type="entry name" value="HATPase_c"/>
    <property type="match status" value="1"/>
</dbReference>
<keyword evidence="5" id="KW-0808">Transferase</keyword>
<dbReference type="SMART" id="SM00387">
    <property type="entry name" value="HATPase_c"/>
    <property type="match status" value="1"/>
</dbReference>
<evidence type="ECO:0000259" key="9">
    <source>
        <dbReference type="PROSITE" id="PS50109"/>
    </source>
</evidence>
<evidence type="ECO:0000256" key="1">
    <source>
        <dbReference type="ARBA" id="ARBA00000085"/>
    </source>
</evidence>
<sequence>MIWTGLFAVLFLLVTSYLIFFFLDLHKVVKQLTYISEHETNAELVSTSKNWLVKKLLDKNNLLIKKNKAFYQEQRQKEKQVQKILTNLTHDLKTPLTVSSGYNQLLLKEIEREDHRQILEKIDTSLMDISHYLSYLMEYNLIQEKEMKLQLETLNVSEILQENLFTYYEEFEKQQIRLDLKVEENQMLLLDSSILQRLIQNILGNILKHGHEYAEIALKKDADYIEITFTNGLIKPIEDIQVFFDRFFTEDLSRTNKSTGLGLSIIKELAGLLNSQVTLNTEKNEFQLVLTLKQAREN</sequence>
<evidence type="ECO:0000313" key="10">
    <source>
        <dbReference type="EMBL" id="SES04545.1"/>
    </source>
</evidence>
<proteinExistence type="predicted"/>
<evidence type="ECO:0000256" key="5">
    <source>
        <dbReference type="ARBA" id="ARBA00022679"/>
    </source>
</evidence>
<dbReference type="EMBL" id="FOHA01000021">
    <property type="protein sequence ID" value="SES04545.1"/>
    <property type="molecule type" value="Genomic_DNA"/>
</dbReference>
<organism evidence="10 11">
    <name type="scientific">Isobaculum melis</name>
    <dbReference type="NCBI Taxonomy" id="142588"/>
    <lineage>
        <taxon>Bacteria</taxon>
        <taxon>Bacillati</taxon>
        <taxon>Bacillota</taxon>
        <taxon>Bacilli</taxon>
        <taxon>Lactobacillales</taxon>
        <taxon>Carnobacteriaceae</taxon>
        <taxon>Isobaculum</taxon>
    </lineage>
</organism>
<dbReference type="Proteomes" id="UP000198948">
    <property type="component" value="Unassembled WGS sequence"/>
</dbReference>
<dbReference type="InterPro" id="IPR008358">
    <property type="entry name" value="Sig_transdc_His_kin/Pase_MprB"/>
</dbReference>
<dbReference type="GO" id="GO:0000155">
    <property type="term" value="F:phosphorelay sensor kinase activity"/>
    <property type="evidence" value="ECO:0007669"/>
    <property type="project" value="InterPro"/>
</dbReference>
<reference evidence="10 11" key="1">
    <citation type="submission" date="2016-10" db="EMBL/GenBank/DDBJ databases">
        <authorList>
            <person name="de Groot N.N."/>
        </authorList>
    </citation>
    <scope>NUCLEOTIDE SEQUENCE [LARGE SCALE GENOMIC DNA]</scope>
    <source>
        <strain evidence="10 11">DSM 13760</strain>
    </source>
</reference>
<accession>A0A1H9U4W9</accession>
<evidence type="ECO:0000256" key="3">
    <source>
        <dbReference type="ARBA" id="ARBA00012438"/>
    </source>
</evidence>
<dbReference type="InterPro" id="IPR036097">
    <property type="entry name" value="HisK_dim/P_sf"/>
</dbReference>
<dbReference type="GO" id="GO:0005886">
    <property type="term" value="C:plasma membrane"/>
    <property type="evidence" value="ECO:0007669"/>
    <property type="project" value="TreeGrafter"/>
</dbReference>
<keyword evidence="8" id="KW-0472">Membrane</keyword>
<dbReference type="SUPFAM" id="SSF55874">
    <property type="entry name" value="ATPase domain of HSP90 chaperone/DNA topoisomerase II/histidine kinase"/>
    <property type="match status" value="1"/>
</dbReference>
<dbReference type="OrthoDB" id="9792991at2"/>
<dbReference type="PANTHER" id="PTHR45453:SF1">
    <property type="entry name" value="PHOSPHATE REGULON SENSOR PROTEIN PHOR"/>
    <property type="match status" value="1"/>
</dbReference>
<comment type="subcellular location">
    <subcellularLocation>
        <location evidence="2">Membrane</location>
    </subcellularLocation>
</comment>
<keyword evidence="8" id="KW-1133">Transmembrane helix</keyword>
<dbReference type="InterPro" id="IPR003661">
    <property type="entry name" value="HisK_dim/P_dom"/>
</dbReference>
<dbReference type="SUPFAM" id="SSF47384">
    <property type="entry name" value="Homodimeric domain of signal transducing histidine kinase"/>
    <property type="match status" value="1"/>
</dbReference>
<evidence type="ECO:0000256" key="2">
    <source>
        <dbReference type="ARBA" id="ARBA00004370"/>
    </source>
</evidence>
<dbReference type="PROSITE" id="PS50109">
    <property type="entry name" value="HIS_KIN"/>
    <property type="match status" value="1"/>
</dbReference>
<dbReference type="Gene3D" id="1.10.287.130">
    <property type="match status" value="1"/>
</dbReference>
<dbReference type="EC" id="2.7.13.3" evidence="3"/>
<comment type="catalytic activity">
    <reaction evidence="1">
        <text>ATP + protein L-histidine = ADP + protein N-phospho-L-histidine.</text>
        <dbReference type="EC" id="2.7.13.3"/>
    </reaction>
</comment>
<dbReference type="STRING" id="142588.SAMN04488559_12156"/>
<keyword evidence="8" id="KW-0812">Transmembrane</keyword>
<gene>
    <name evidence="10" type="ORF">SAMN04488559_12156</name>
</gene>
<evidence type="ECO:0000313" key="11">
    <source>
        <dbReference type="Proteomes" id="UP000198948"/>
    </source>
</evidence>
<evidence type="ECO:0000256" key="4">
    <source>
        <dbReference type="ARBA" id="ARBA00022553"/>
    </source>
</evidence>
<keyword evidence="7" id="KW-0902">Two-component regulatory system</keyword>
<dbReference type="InterPro" id="IPR036890">
    <property type="entry name" value="HATPase_C_sf"/>
</dbReference>
<dbReference type="CDD" id="cd00082">
    <property type="entry name" value="HisKA"/>
    <property type="match status" value="1"/>
</dbReference>